<accession>A0A9E4NPQ0</accession>
<dbReference type="InterPro" id="IPR012495">
    <property type="entry name" value="TadE-like_dom"/>
</dbReference>
<name>A0A9E4NPQ0_9GAMM</name>
<gene>
    <name evidence="2" type="ORF">JAY77_23545</name>
</gene>
<dbReference type="Proteomes" id="UP000886674">
    <property type="component" value="Unassembled WGS sequence"/>
</dbReference>
<proteinExistence type="predicted"/>
<evidence type="ECO:0000259" key="1">
    <source>
        <dbReference type="Pfam" id="PF07811"/>
    </source>
</evidence>
<dbReference type="EMBL" id="JAEPCR010000196">
    <property type="protein sequence ID" value="MCG7981105.1"/>
    <property type="molecule type" value="Genomic_DNA"/>
</dbReference>
<protein>
    <recommendedName>
        <fullName evidence="1">TadE-like domain-containing protein</fullName>
    </recommendedName>
</protein>
<evidence type="ECO:0000313" key="3">
    <source>
        <dbReference type="Proteomes" id="UP000886674"/>
    </source>
</evidence>
<comment type="caution">
    <text evidence="2">The sequence shown here is derived from an EMBL/GenBank/DDBJ whole genome shotgun (WGS) entry which is preliminary data.</text>
</comment>
<organism evidence="2 3">
    <name type="scientific">Candidatus Thiodiazotropha taylori</name>
    <dbReference type="NCBI Taxonomy" id="2792791"/>
    <lineage>
        <taxon>Bacteria</taxon>
        <taxon>Pseudomonadati</taxon>
        <taxon>Pseudomonadota</taxon>
        <taxon>Gammaproteobacteria</taxon>
        <taxon>Chromatiales</taxon>
        <taxon>Sedimenticolaceae</taxon>
        <taxon>Candidatus Thiodiazotropha</taxon>
    </lineage>
</organism>
<dbReference type="AlphaFoldDB" id="A0A9E4NPQ0"/>
<reference evidence="2" key="1">
    <citation type="journal article" date="2021" name="Proc. Natl. Acad. Sci. U.S.A.">
        <title>Global biogeography of chemosynthetic symbionts reveals both localized and globally distributed symbiont groups. .</title>
        <authorList>
            <person name="Osvatic J.T."/>
            <person name="Wilkins L.G.E."/>
            <person name="Leibrecht L."/>
            <person name="Leray M."/>
            <person name="Zauner S."/>
            <person name="Polzin J."/>
            <person name="Camacho Y."/>
            <person name="Gros O."/>
            <person name="van Gils J.A."/>
            <person name="Eisen J.A."/>
            <person name="Petersen J.M."/>
            <person name="Yuen B."/>
        </authorList>
    </citation>
    <scope>NUCLEOTIDE SEQUENCE</scope>
    <source>
        <strain evidence="2">MAGclacostrist055</strain>
    </source>
</reference>
<feature type="domain" description="TadE-like" evidence="1">
    <location>
        <begin position="16"/>
        <end position="58"/>
    </location>
</feature>
<feature type="non-terminal residue" evidence="2">
    <location>
        <position position="97"/>
    </location>
</feature>
<dbReference type="Pfam" id="PF07811">
    <property type="entry name" value="TadE"/>
    <property type="match status" value="1"/>
</dbReference>
<sequence>MQIKRNLIRLFKGQCGAAMTELLVSLLALLLMGLGGLQTALLFDAKIIVNSATFEAVRKGAVNHAQSDAMRRELGLRLAPLFGGDGSAEKALSAITR</sequence>
<evidence type="ECO:0000313" key="2">
    <source>
        <dbReference type="EMBL" id="MCG7981105.1"/>
    </source>
</evidence>